<keyword evidence="2" id="KW-1185">Reference proteome</keyword>
<name>A0ABS5IA68_9PROT</name>
<sequence>MMALLPQWHPPRPSQAGECLMRPGSIKLARKLEPCDGMLARQGLKQLQPFKSDESIAPLFKIRRTMQMNGSHVFAAWILLYIQRTALLRRNEPNGLFLSSAKSPDRKVH</sequence>
<protein>
    <submittedName>
        <fullName evidence="1">Uncharacterized protein</fullName>
    </submittedName>
</protein>
<evidence type="ECO:0000313" key="2">
    <source>
        <dbReference type="Proteomes" id="UP000680714"/>
    </source>
</evidence>
<comment type="caution">
    <text evidence="1">The sequence shown here is derived from an EMBL/GenBank/DDBJ whole genome shotgun (WGS) entry which is preliminary data.</text>
</comment>
<accession>A0ABS5IA68</accession>
<reference evidence="1 2" key="1">
    <citation type="submission" date="2021-04" db="EMBL/GenBank/DDBJ databases">
        <title>Magnetospirillum sulfuroxidans sp. nov., a facultative chemolithoautotrophic sulfur-oxidizing alphaproteobacterium isolated from freshwater sediment and proposals for Paramagetospirillum gen. nov., and Magnetospirillaceae fam. nov.</title>
        <authorList>
            <person name="Koziaeva V."/>
            <person name="Geelhoed J.S."/>
            <person name="Sorokin D.Y."/>
            <person name="Grouzdev D.S."/>
        </authorList>
    </citation>
    <scope>NUCLEOTIDE SEQUENCE [LARGE SCALE GENOMIC DNA]</scope>
    <source>
        <strain evidence="1 2">J10</strain>
    </source>
</reference>
<evidence type="ECO:0000313" key="1">
    <source>
        <dbReference type="EMBL" id="MBR9971052.1"/>
    </source>
</evidence>
<gene>
    <name evidence="1" type="ORF">KEC16_04925</name>
</gene>
<organism evidence="1 2">
    <name type="scientific">Magnetospirillum sulfuroxidans</name>
    <dbReference type="NCBI Taxonomy" id="611300"/>
    <lineage>
        <taxon>Bacteria</taxon>
        <taxon>Pseudomonadati</taxon>
        <taxon>Pseudomonadota</taxon>
        <taxon>Alphaproteobacteria</taxon>
        <taxon>Rhodospirillales</taxon>
        <taxon>Rhodospirillaceae</taxon>
        <taxon>Magnetospirillum</taxon>
    </lineage>
</organism>
<dbReference type="EMBL" id="JAGTUF010000002">
    <property type="protein sequence ID" value="MBR9971052.1"/>
    <property type="molecule type" value="Genomic_DNA"/>
</dbReference>
<dbReference type="Proteomes" id="UP000680714">
    <property type="component" value="Unassembled WGS sequence"/>
</dbReference>
<dbReference type="RefSeq" id="WP_211546558.1">
    <property type="nucleotide sequence ID" value="NZ_JAGTUF010000002.1"/>
</dbReference>
<proteinExistence type="predicted"/>